<evidence type="ECO:0000256" key="1">
    <source>
        <dbReference type="SAM" id="MobiDB-lite"/>
    </source>
</evidence>
<sequence>MIRFTLACEASHRFEGWFRNSEDFDRQIAAGLVTCPACGSVNVQKGLMAPAISTSRSKENRPVPEGGAGSNAIETPTAEPGAAATATAIAPSAVERGAAEPVAAERSALVPMDSKHKEILEALKGLRKKITETSDYVGKDFAEEARKIHYGETKERNIYGETTKDDAKSLIEEGISVLPLPVLPEEKN</sequence>
<gene>
    <name evidence="2" type="ORF">V6575_16745</name>
</gene>
<dbReference type="Pfam" id="PF06676">
    <property type="entry name" value="DUF1178"/>
    <property type="match status" value="1"/>
</dbReference>
<dbReference type="EMBL" id="JBAKIA010000013">
    <property type="protein sequence ID" value="MEJ8475743.1"/>
    <property type="molecule type" value="Genomic_DNA"/>
</dbReference>
<keyword evidence="3" id="KW-1185">Reference proteome</keyword>
<evidence type="ECO:0000313" key="2">
    <source>
        <dbReference type="EMBL" id="MEJ8475743.1"/>
    </source>
</evidence>
<comment type="caution">
    <text evidence="2">The sequence shown here is derived from an EMBL/GenBank/DDBJ whole genome shotgun (WGS) entry which is preliminary data.</text>
</comment>
<accession>A0ABU8TNJ9</accession>
<organism evidence="2 3">
    <name type="scientific">Roseibium algae</name>
    <dbReference type="NCBI Taxonomy" id="3123038"/>
    <lineage>
        <taxon>Bacteria</taxon>
        <taxon>Pseudomonadati</taxon>
        <taxon>Pseudomonadota</taxon>
        <taxon>Alphaproteobacteria</taxon>
        <taxon>Hyphomicrobiales</taxon>
        <taxon>Stappiaceae</taxon>
        <taxon>Roseibium</taxon>
    </lineage>
</organism>
<evidence type="ECO:0000313" key="3">
    <source>
        <dbReference type="Proteomes" id="UP001385499"/>
    </source>
</evidence>
<name>A0ABU8TNJ9_9HYPH</name>
<dbReference type="PIRSF" id="PIRSF032131">
    <property type="entry name" value="UCP032131"/>
    <property type="match status" value="1"/>
</dbReference>
<dbReference type="InterPro" id="IPR009562">
    <property type="entry name" value="DUF1178"/>
</dbReference>
<feature type="region of interest" description="Disordered" evidence="1">
    <location>
        <begin position="52"/>
        <end position="84"/>
    </location>
</feature>
<reference evidence="2 3" key="1">
    <citation type="submission" date="2024-02" db="EMBL/GenBank/DDBJ databases">
        <title>Roseibium algae sp. nov., isolated from marine alga (Grateloupia sp.), showing potential in myo-inositol conversion.</title>
        <authorList>
            <person name="Wang Y."/>
        </authorList>
    </citation>
    <scope>NUCLEOTIDE SEQUENCE [LARGE SCALE GENOMIC DNA]</scope>
    <source>
        <strain evidence="2 3">H3510</strain>
    </source>
</reference>
<proteinExistence type="predicted"/>
<protein>
    <submittedName>
        <fullName evidence="2">DUF1178 family protein</fullName>
    </submittedName>
</protein>
<dbReference type="RefSeq" id="WP_340275977.1">
    <property type="nucleotide sequence ID" value="NZ_JBAKIA010000013.1"/>
</dbReference>
<feature type="compositionally biased region" description="Low complexity" evidence="1">
    <location>
        <begin position="72"/>
        <end position="84"/>
    </location>
</feature>
<dbReference type="Proteomes" id="UP001385499">
    <property type="component" value="Unassembled WGS sequence"/>
</dbReference>